<dbReference type="EMBL" id="WIAO01000003">
    <property type="protein sequence ID" value="MQM24667.1"/>
    <property type="molecule type" value="Genomic_DNA"/>
</dbReference>
<proteinExistence type="inferred from homology"/>
<dbReference type="GO" id="GO:0016020">
    <property type="term" value="C:membrane"/>
    <property type="evidence" value="ECO:0007669"/>
    <property type="project" value="UniProtKB-SubCell"/>
</dbReference>
<feature type="transmembrane region" description="Helical" evidence="6">
    <location>
        <begin position="269"/>
        <end position="286"/>
    </location>
</feature>
<feature type="transmembrane region" description="Helical" evidence="6">
    <location>
        <begin position="125"/>
        <end position="143"/>
    </location>
</feature>
<dbReference type="InterPro" id="IPR050638">
    <property type="entry name" value="AA-Vitamin_Transporters"/>
</dbReference>
<organism evidence="8 9">
    <name type="scientific">Glycomyces albidus</name>
    <dbReference type="NCBI Taxonomy" id="2656774"/>
    <lineage>
        <taxon>Bacteria</taxon>
        <taxon>Bacillati</taxon>
        <taxon>Actinomycetota</taxon>
        <taxon>Actinomycetes</taxon>
        <taxon>Glycomycetales</taxon>
        <taxon>Glycomycetaceae</taxon>
        <taxon>Glycomyces</taxon>
    </lineage>
</organism>
<feature type="transmembrane region" description="Helical" evidence="6">
    <location>
        <begin position="149"/>
        <end position="169"/>
    </location>
</feature>
<feature type="transmembrane region" description="Helical" evidence="6">
    <location>
        <begin position="181"/>
        <end position="201"/>
    </location>
</feature>
<evidence type="ECO:0000256" key="3">
    <source>
        <dbReference type="ARBA" id="ARBA00022692"/>
    </source>
</evidence>
<dbReference type="PANTHER" id="PTHR32322">
    <property type="entry name" value="INNER MEMBRANE TRANSPORTER"/>
    <property type="match status" value="1"/>
</dbReference>
<dbReference type="PANTHER" id="PTHR32322:SF2">
    <property type="entry name" value="EAMA DOMAIN-CONTAINING PROTEIN"/>
    <property type="match status" value="1"/>
</dbReference>
<evidence type="ECO:0000256" key="1">
    <source>
        <dbReference type="ARBA" id="ARBA00004141"/>
    </source>
</evidence>
<protein>
    <submittedName>
        <fullName evidence="8">EamA family transporter</fullName>
    </submittedName>
</protein>
<feature type="domain" description="EamA" evidence="7">
    <location>
        <begin position="163"/>
        <end position="286"/>
    </location>
</feature>
<name>A0A6L5G4W5_9ACTN</name>
<evidence type="ECO:0000256" key="5">
    <source>
        <dbReference type="ARBA" id="ARBA00023136"/>
    </source>
</evidence>
<reference evidence="8 9" key="1">
    <citation type="submission" date="2019-10" db="EMBL/GenBank/DDBJ databases">
        <title>Glycomyces albidus sp. nov., a novel actinomycete isolated from rhizosphere soil of wheat (Triticum aestivum L.).</title>
        <authorList>
            <person name="Qian L."/>
        </authorList>
    </citation>
    <scope>NUCLEOTIDE SEQUENCE [LARGE SCALE GENOMIC DNA]</scope>
    <source>
        <strain evidence="8 9">NEAU-7082</strain>
    </source>
</reference>
<evidence type="ECO:0000313" key="9">
    <source>
        <dbReference type="Proteomes" id="UP000477750"/>
    </source>
</evidence>
<dbReference type="SUPFAM" id="SSF103481">
    <property type="entry name" value="Multidrug resistance efflux transporter EmrE"/>
    <property type="match status" value="2"/>
</dbReference>
<feature type="transmembrane region" description="Helical" evidence="6">
    <location>
        <begin position="65"/>
        <end position="86"/>
    </location>
</feature>
<evidence type="ECO:0000256" key="6">
    <source>
        <dbReference type="SAM" id="Phobius"/>
    </source>
</evidence>
<dbReference type="InterPro" id="IPR000620">
    <property type="entry name" value="EamA_dom"/>
</dbReference>
<dbReference type="Proteomes" id="UP000477750">
    <property type="component" value="Unassembled WGS sequence"/>
</dbReference>
<keyword evidence="3 6" id="KW-0812">Transmembrane</keyword>
<comment type="subcellular location">
    <subcellularLocation>
        <location evidence="1">Membrane</location>
        <topology evidence="1">Multi-pass membrane protein</topology>
    </subcellularLocation>
</comment>
<gene>
    <name evidence="8" type="ORF">GFD30_03590</name>
</gene>
<dbReference type="InterPro" id="IPR037185">
    <property type="entry name" value="EmrE-like"/>
</dbReference>
<comment type="caution">
    <text evidence="8">The sequence shown here is derived from an EMBL/GenBank/DDBJ whole genome shotgun (WGS) entry which is preliminary data.</text>
</comment>
<feature type="transmembrane region" description="Helical" evidence="6">
    <location>
        <begin position="35"/>
        <end position="53"/>
    </location>
</feature>
<feature type="transmembrane region" description="Helical" evidence="6">
    <location>
        <begin position="213"/>
        <end position="235"/>
    </location>
</feature>
<sequence length="308" mass="32264">MSVTDRMFAAGFVVAWSGGFIGIEIGTRDAPAPTLLAWRFLVLAVPAALWLWWRLRRRSLPSRRHLGVHVAVALLAQVGYLAGIGYAAQLGVAPGLVSLIAALQPIVMAVAASRFLGQPATKVQIVGLAVGLAGVGLVVWADAGGGTAPLWAFALPYAAVVSIVTGTVIERREDPDDLGQTEALALHFLVAAVVFGCLSAATGTLEPPMTADFWTGVAWTVVFAGIGGYGLYWAVVHRSGATTASGLLYLTPPTTMLWAWLMFGDELHSLSWAGLAVVAIGVALALRGRPHADRDDREPQPAEAADPA</sequence>
<accession>A0A6L5G4W5</accession>
<evidence type="ECO:0000256" key="2">
    <source>
        <dbReference type="ARBA" id="ARBA00007362"/>
    </source>
</evidence>
<feature type="transmembrane region" description="Helical" evidence="6">
    <location>
        <begin position="92"/>
        <end position="113"/>
    </location>
</feature>
<feature type="transmembrane region" description="Helical" evidence="6">
    <location>
        <begin position="7"/>
        <end position="23"/>
    </location>
</feature>
<evidence type="ECO:0000256" key="4">
    <source>
        <dbReference type="ARBA" id="ARBA00022989"/>
    </source>
</evidence>
<dbReference type="Pfam" id="PF00892">
    <property type="entry name" value="EamA"/>
    <property type="match status" value="2"/>
</dbReference>
<evidence type="ECO:0000313" key="8">
    <source>
        <dbReference type="EMBL" id="MQM24667.1"/>
    </source>
</evidence>
<comment type="similarity">
    <text evidence="2">Belongs to the EamA transporter family.</text>
</comment>
<feature type="domain" description="EamA" evidence="7">
    <location>
        <begin position="8"/>
        <end position="139"/>
    </location>
</feature>
<keyword evidence="9" id="KW-1185">Reference proteome</keyword>
<evidence type="ECO:0000259" key="7">
    <source>
        <dbReference type="Pfam" id="PF00892"/>
    </source>
</evidence>
<dbReference type="AlphaFoldDB" id="A0A6L5G4W5"/>
<keyword evidence="5 6" id="KW-0472">Membrane</keyword>
<dbReference type="RefSeq" id="WP_153023862.1">
    <property type="nucleotide sequence ID" value="NZ_WIAO01000003.1"/>
</dbReference>
<keyword evidence="4 6" id="KW-1133">Transmembrane helix</keyword>
<feature type="transmembrane region" description="Helical" evidence="6">
    <location>
        <begin position="247"/>
        <end position="263"/>
    </location>
</feature>